<evidence type="ECO:0000256" key="4">
    <source>
        <dbReference type="ARBA" id="ARBA00023163"/>
    </source>
</evidence>
<keyword evidence="7" id="KW-1185">Reference proteome</keyword>
<dbReference type="OrthoDB" id="10264870at2759"/>
<keyword evidence="5" id="KW-0539">Nucleus</keyword>
<gene>
    <name evidence="6" type="ORF">CEUTPL_LOCUS9917</name>
</gene>
<evidence type="ECO:0008006" key="8">
    <source>
        <dbReference type="Google" id="ProtNLM"/>
    </source>
</evidence>
<dbReference type="GO" id="GO:0000124">
    <property type="term" value="C:SAGA complex"/>
    <property type="evidence" value="ECO:0007669"/>
    <property type="project" value="UniProtKB-ARBA"/>
</dbReference>
<evidence type="ECO:0000256" key="5">
    <source>
        <dbReference type="ARBA" id="ARBA00023242"/>
    </source>
</evidence>
<dbReference type="GO" id="GO:0006357">
    <property type="term" value="P:regulation of transcription by RNA polymerase II"/>
    <property type="evidence" value="ECO:0007669"/>
    <property type="project" value="TreeGrafter"/>
</dbReference>
<dbReference type="PANTHER" id="PTHR21277">
    <property type="entry name" value="TRANSCRIPTIONAL ADAPTER 1"/>
    <property type="match status" value="1"/>
</dbReference>
<keyword evidence="4" id="KW-0804">Transcription</keyword>
<protein>
    <recommendedName>
        <fullName evidence="8">Transcriptional adapter 1</fullName>
    </recommendedName>
</protein>
<dbReference type="GO" id="GO:0005634">
    <property type="term" value="C:nucleus"/>
    <property type="evidence" value="ECO:0007669"/>
    <property type="project" value="UniProtKB-SubCell"/>
</dbReference>
<proteinExistence type="inferred from homology"/>
<dbReference type="InterPro" id="IPR024738">
    <property type="entry name" value="Hfi1/Tada1"/>
</dbReference>
<dbReference type="GO" id="GO:0003713">
    <property type="term" value="F:transcription coactivator activity"/>
    <property type="evidence" value="ECO:0007669"/>
    <property type="project" value="TreeGrafter"/>
</dbReference>
<organism evidence="6 7">
    <name type="scientific">Ceutorhynchus assimilis</name>
    <name type="common">cabbage seed weevil</name>
    <dbReference type="NCBI Taxonomy" id="467358"/>
    <lineage>
        <taxon>Eukaryota</taxon>
        <taxon>Metazoa</taxon>
        <taxon>Ecdysozoa</taxon>
        <taxon>Arthropoda</taxon>
        <taxon>Hexapoda</taxon>
        <taxon>Insecta</taxon>
        <taxon>Pterygota</taxon>
        <taxon>Neoptera</taxon>
        <taxon>Endopterygota</taxon>
        <taxon>Coleoptera</taxon>
        <taxon>Polyphaga</taxon>
        <taxon>Cucujiformia</taxon>
        <taxon>Curculionidae</taxon>
        <taxon>Ceutorhynchinae</taxon>
        <taxon>Ceutorhynchus</taxon>
    </lineage>
</organism>
<comment type="similarity">
    <text evidence="2">Belongs to the TADA1 family.</text>
</comment>
<reference evidence="6" key="1">
    <citation type="submission" date="2022-01" db="EMBL/GenBank/DDBJ databases">
        <authorList>
            <person name="King R."/>
        </authorList>
    </citation>
    <scope>NUCLEOTIDE SEQUENCE</scope>
</reference>
<dbReference type="EMBL" id="OU892281">
    <property type="protein sequence ID" value="CAG9769407.1"/>
    <property type="molecule type" value="Genomic_DNA"/>
</dbReference>
<sequence length="290" mass="33474">MALELNEARKKLEAVLSEPLRTQYFAHLRQWFIFNPTLTKETFDEKVNQLFQTREQRICHQYFLLALLKKSQCISRIKQVNKGVFEPADYVDYVQARKPNRPLPSNYTYPRLASELFTPYSGFITCRINIAAWECGMEGADADVTQLIAHACQTFLKNIITAMITKAKGYKIRENKFQYGFNMPIPDPNIRNSNNIIDETVELSDLNEDPILPKYKKSLERTIKERAFAHAASKKRKPNVSLDTALLYETIRGNPKLLGLHGLHSVQLLKLSLHEGRERRVKLDEDVDSS</sequence>
<keyword evidence="3" id="KW-0805">Transcription regulation</keyword>
<evidence type="ECO:0000256" key="2">
    <source>
        <dbReference type="ARBA" id="ARBA00010314"/>
    </source>
</evidence>
<dbReference type="Proteomes" id="UP001152799">
    <property type="component" value="Chromosome 5"/>
</dbReference>
<accession>A0A9N9MRD2</accession>
<comment type="subcellular location">
    <subcellularLocation>
        <location evidence="1">Nucleus</location>
    </subcellularLocation>
</comment>
<name>A0A9N9MRD2_9CUCU</name>
<evidence type="ECO:0000256" key="1">
    <source>
        <dbReference type="ARBA" id="ARBA00004123"/>
    </source>
</evidence>
<dbReference type="PANTHER" id="PTHR21277:SF5">
    <property type="entry name" value="TRANSCRIPTIONAL ADAPTER 1"/>
    <property type="match status" value="1"/>
</dbReference>
<evidence type="ECO:0000256" key="3">
    <source>
        <dbReference type="ARBA" id="ARBA00023015"/>
    </source>
</evidence>
<evidence type="ECO:0000313" key="6">
    <source>
        <dbReference type="EMBL" id="CAG9769407.1"/>
    </source>
</evidence>
<dbReference type="AlphaFoldDB" id="A0A9N9MRD2"/>
<evidence type="ECO:0000313" key="7">
    <source>
        <dbReference type="Proteomes" id="UP001152799"/>
    </source>
</evidence>
<dbReference type="CDD" id="cd22934">
    <property type="entry name" value="HFD_TADA1"/>
    <property type="match status" value="1"/>
</dbReference>